<keyword evidence="5 18" id="KW-0808">Transferase</keyword>
<evidence type="ECO:0000256" key="1">
    <source>
        <dbReference type="ARBA" id="ARBA00001946"/>
    </source>
</evidence>
<evidence type="ECO:0000256" key="15">
    <source>
        <dbReference type="ARBA" id="ARBA00048493"/>
    </source>
</evidence>
<proteinExistence type="inferred from homology"/>
<dbReference type="Gene3D" id="2.160.10.10">
    <property type="entry name" value="Hexapeptide repeat proteins"/>
    <property type="match status" value="1"/>
</dbReference>
<dbReference type="Proteomes" id="UP000001508">
    <property type="component" value="Chromosome"/>
</dbReference>
<dbReference type="InterPro" id="IPR050065">
    <property type="entry name" value="GlmU-like"/>
</dbReference>
<dbReference type="GO" id="GO:0046872">
    <property type="term" value="F:metal ion binding"/>
    <property type="evidence" value="ECO:0007669"/>
    <property type="project" value="UniProtKB-KW"/>
</dbReference>
<keyword evidence="11" id="KW-0511">Multifunctional enzyme</keyword>
<evidence type="ECO:0000259" key="17">
    <source>
        <dbReference type="Pfam" id="PF12804"/>
    </source>
</evidence>
<evidence type="ECO:0000256" key="10">
    <source>
        <dbReference type="ARBA" id="ARBA00022984"/>
    </source>
</evidence>
<evidence type="ECO:0000256" key="16">
    <source>
        <dbReference type="ARBA" id="ARBA00049628"/>
    </source>
</evidence>
<dbReference type="SUPFAM" id="SSF51161">
    <property type="entry name" value="Trimeric LpxA-like enzymes"/>
    <property type="match status" value="1"/>
</dbReference>
<dbReference type="PANTHER" id="PTHR43584:SF3">
    <property type="entry name" value="BIFUNCTIONAL PROTEIN GLMU"/>
    <property type="match status" value="1"/>
</dbReference>
<dbReference type="FunCoup" id="D6Z248">
    <property type="interactions" value="452"/>
</dbReference>
<sequence length="320" mass="34855">MIDSNLHVLVLAAGKGTRMRSARAKVLHEVFFAPMIAHVLEAVAALEPASTTVVVGHQRREVMAALAGRDLEFVIQQQQHGTAHAVLAAAPELQKRSGTLLILCGDTPLITPQTLREMLAAHRRRGDKLSVMTTMVANPFGYGRIICDRAGRLQRIVEEKDATAEERQIREINAGIYGVEIDFLFPALARVGSDNRQGEMYLTDIVEIAGRDGLAAHRYCCADATETLGVNSRVELAQAHAELQMRRNQELMLAGVTMYRPETIQVAPGVEIGQDTIIHPQVTISGKSRIGAGCTINSFNLLHDSELPAGTEVPPFGNQQ</sequence>
<evidence type="ECO:0000256" key="2">
    <source>
        <dbReference type="ARBA" id="ARBA00007707"/>
    </source>
</evidence>
<feature type="domain" description="MobA-like NTP transferase" evidence="17">
    <location>
        <begin position="8"/>
        <end position="145"/>
    </location>
</feature>
<dbReference type="InterPro" id="IPR011004">
    <property type="entry name" value="Trimer_LpxA-like_sf"/>
</dbReference>
<comment type="catalytic activity">
    <reaction evidence="15">
        <text>N-acetyl-alpha-D-glucosamine 1-phosphate + UTP + H(+) = UDP-N-acetyl-alpha-D-glucosamine + diphosphate</text>
        <dbReference type="Rhea" id="RHEA:13509"/>
        <dbReference type="ChEBI" id="CHEBI:15378"/>
        <dbReference type="ChEBI" id="CHEBI:33019"/>
        <dbReference type="ChEBI" id="CHEBI:46398"/>
        <dbReference type="ChEBI" id="CHEBI:57705"/>
        <dbReference type="ChEBI" id="CHEBI:57776"/>
        <dbReference type="EC" id="2.7.7.23"/>
    </reaction>
</comment>
<keyword evidence="19" id="KW-1185">Reference proteome</keyword>
<comment type="cofactor">
    <cofactor evidence="1">
        <name>Mg(2+)</name>
        <dbReference type="ChEBI" id="CHEBI:18420"/>
    </cofactor>
</comment>
<dbReference type="AlphaFoldDB" id="D6Z248"/>
<dbReference type="InParanoid" id="D6Z248"/>
<evidence type="ECO:0000256" key="6">
    <source>
        <dbReference type="ARBA" id="ARBA00022695"/>
    </source>
</evidence>
<evidence type="ECO:0000256" key="4">
    <source>
        <dbReference type="ARBA" id="ARBA00022490"/>
    </source>
</evidence>
<evidence type="ECO:0000256" key="13">
    <source>
        <dbReference type="ARBA" id="ARBA00023316"/>
    </source>
</evidence>
<dbReference type="Gene3D" id="3.90.550.10">
    <property type="entry name" value="Spore Coat Polysaccharide Biosynthesis Protein SpsA, Chain A"/>
    <property type="match status" value="1"/>
</dbReference>
<evidence type="ECO:0000256" key="12">
    <source>
        <dbReference type="ARBA" id="ARBA00023315"/>
    </source>
</evidence>
<dbReference type="InterPro" id="IPR029044">
    <property type="entry name" value="Nucleotide-diphossugar_trans"/>
</dbReference>
<comment type="similarity">
    <text evidence="3">In the N-terminal section; belongs to the N-acetylglucosamine-1-phosphate uridyltransferase family.</text>
</comment>
<dbReference type="EC" id="2.3.1.157" evidence="18"/>
<dbReference type="SUPFAM" id="SSF53448">
    <property type="entry name" value="Nucleotide-diphospho-sugar transferases"/>
    <property type="match status" value="1"/>
</dbReference>
<evidence type="ECO:0000256" key="14">
    <source>
        <dbReference type="ARBA" id="ARBA00048247"/>
    </source>
</evidence>
<evidence type="ECO:0000256" key="7">
    <source>
        <dbReference type="ARBA" id="ARBA00022723"/>
    </source>
</evidence>
<dbReference type="PANTHER" id="PTHR43584">
    <property type="entry name" value="NUCLEOTIDYL TRANSFERASE"/>
    <property type="match status" value="1"/>
</dbReference>
<keyword evidence="9" id="KW-0133">Cell shape</keyword>
<keyword evidence="4" id="KW-0963">Cytoplasm</keyword>
<dbReference type="eggNOG" id="COG1207">
    <property type="taxonomic scope" value="Bacteria"/>
</dbReference>
<keyword evidence="10" id="KW-0573">Peptidoglycan synthesis</keyword>
<dbReference type="HOGENOM" id="CLU_029499_15_0_7"/>
<dbReference type="GO" id="GO:0071555">
    <property type="term" value="P:cell wall organization"/>
    <property type="evidence" value="ECO:0007669"/>
    <property type="project" value="UniProtKB-KW"/>
</dbReference>
<accession>D6Z248</accession>
<reference evidence="19" key="1">
    <citation type="submission" date="2010-02" db="EMBL/GenBank/DDBJ databases">
        <title>Complete sequence of Desulfurivibrio alkaliphilus AHT2.</title>
        <authorList>
            <consortium name="US DOE Joint Genome Institute"/>
            <person name="Pitluck S."/>
            <person name="Chertkov O."/>
            <person name="Detter J.C."/>
            <person name="Han C."/>
            <person name="Tapia R."/>
            <person name="Larimer F."/>
            <person name="Land M."/>
            <person name="Hauser L."/>
            <person name="Kyrpides N."/>
            <person name="Mikhailova N."/>
            <person name="Sorokin D.Y."/>
            <person name="Muyzer G."/>
            <person name="Woyke T."/>
        </authorList>
    </citation>
    <scope>NUCLEOTIDE SEQUENCE [LARGE SCALE GENOMIC DNA]</scope>
    <source>
        <strain evidence="19">DSM 19089 / UNIQEM U267 / AHT2</strain>
    </source>
</reference>
<name>D6Z248_DESAT</name>
<dbReference type="STRING" id="589865.DaAHT2_0919"/>
<dbReference type="Pfam" id="PF12804">
    <property type="entry name" value="NTP_transf_3"/>
    <property type="match status" value="1"/>
</dbReference>
<dbReference type="GO" id="GO:0003977">
    <property type="term" value="F:UDP-N-acetylglucosamine diphosphorylase activity"/>
    <property type="evidence" value="ECO:0007669"/>
    <property type="project" value="UniProtKB-EC"/>
</dbReference>
<dbReference type="GO" id="GO:0019134">
    <property type="term" value="F:glucosamine-1-phosphate N-acetyltransferase activity"/>
    <property type="evidence" value="ECO:0007669"/>
    <property type="project" value="UniProtKB-EC"/>
</dbReference>
<organism evidence="18 19">
    <name type="scientific">Desulfurivibrio alkaliphilus (strain DSM 19089 / UNIQEM U267 / AHT2)</name>
    <dbReference type="NCBI Taxonomy" id="589865"/>
    <lineage>
        <taxon>Bacteria</taxon>
        <taxon>Pseudomonadati</taxon>
        <taxon>Thermodesulfobacteriota</taxon>
        <taxon>Desulfobulbia</taxon>
        <taxon>Desulfobulbales</taxon>
        <taxon>Desulfobulbaceae</taxon>
        <taxon>Desulfurivibrio</taxon>
    </lineage>
</organism>
<evidence type="ECO:0000256" key="8">
    <source>
        <dbReference type="ARBA" id="ARBA00022842"/>
    </source>
</evidence>
<dbReference type="CDD" id="cd02540">
    <property type="entry name" value="GT2_GlmU_N_bac"/>
    <property type="match status" value="1"/>
</dbReference>
<comment type="function">
    <text evidence="16">Catalyzes the last two sequential reactions in the de novo biosynthetic pathway for UDP-N-acetylglucosamine (UDP-GlcNAc). The C-terminal domain catalyzes the transfer of acetyl group from acetyl coenzyme A to glucosamine-1-phosphate (GlcN-1-P) to produce N-acetylglucosamine-1-phosphate (GlcNAc-1-P), which is converted into UDP-GlcNAc by the transfer of uridine 5-monophosphate (from uridine 5-triphosphate), a reaction catalyzed by the N-terminal domain.</text>
</comment>
<keyword evidence="6" id="KW-0548">Nucleotidyltransferase</keyword>
<dbReference type="KEGG" id="dak:DaAHT2_0919"/>
<evidence type="ECO:0000256" key="11">
    <source>
        <dbReference type="ARBA" id="ARBA00023268"/>
    </source>
</evidence>
<keyword evidence="12 18" id="KW-0012">Acyltransferase</keyword>
<dbReference type="GO" id="GO:0009252">
    <property type="term" value="P:peptidoglycan biosynthetic process"/>
    <property type="evidence" value="ECO:0007669"/>
    <property type="project" value="UniProtKB-KW"/>
</dbReference>
<keyword evidence="13" id="KW-0961">Cell wall biogenesis/degradation</keyword>
<evidence type="ECO:0000256" key="9">
    <source>
        <dbReference type="ARBA" id="ARBA00022960"/>
    </source>
</evidence>
<evidence type="ECO:0000313" key="18">
    <source>
        <dbReference type="EMBL" id="ADH85623.1"/>
    </source>
</evidence>
<gene>
    <name evidence="18" type="ordered locus">DaAHT2_0919</name>
</gene>
<evidence type="ECO:0000256" key="3">
    <source>
        <dbReference type="ARBA" id="ARBA00007947"/>
    </source>
</evidence>
<keyword evidence="8" id="KW-0460">Magnesium</keyword>
<evidence type="ECO:0000256" key="5">
    <source>
        <dbReference type="ARBA" id="ARBA00022679"/>
    </source>
</evidence>
<comment type="catalytic activity">
    <reaction evidence="14">
        <text>alpha-D-glucosamine 1-phosphate + acetyl-CoA = N-acetyl-alpha-D-glucosamine 1-phosphate + CoA + H(+)</text>
        <dbReference type="Rhea" id="RHEA:13725"/>
        <dbReference type="ChEBI" id="CHEBI:15378"/>
        <dbReference type="ChEBI" id="CHEBI:57287"/>
        <dbReference type="ChEBI" id="CHEBI:57288"/>
        <dbReference type="ChEBI" id="CHEBI:57776"/>
        <dbReference type="ChEBI" id="CHEBI:58516"/>
        <dbReference type="EC" id="2.3.1.157"/>
    </reaction>
</comment>
<dbReference type="GO" id="GO:0008360">
    <property type="term" value="P:regulation of cell shape"/>
    <property type="evidence" value="ECO:0007669"/>
    <property type="project" value="UniProtKB-KW"/>
</dbReference>
<protein>
    <submittedName>
        <fullName evidence="18">Glucosamine-1-phosphate N-acetyltransferase</fullName>
        <ecNumber evidence="18">2.3.1.157</ecNumber>
    </submittedName>
</protein>
<evidence type="ECO:0000313" key="19">
    <source>
        <dbReference type="Proteomes" id="UP000001508"/>
    </source>
</evidence>
<dbReference type="InterPro" id="IPR025877">
    <property type="entry name" value="MobA-like_NTP_Trfase"/>
</dbReference>
<comment type="similarity">
    <text evidence="2">In the C-terminal section; belongs to the transferase hexapeptide repeat family.</text>
</comment>
<keyword evidence="7" id="KW-0479">Metal-binding</keyword>
<dbReference type="EMBL" id="CP001940">
    <property type="protein sequence ID" value="ADH85623.1"/>
    <property type="molecule type" value="Genomic_DNA"/>
</dbReference>